<protein>
    <submittedName>
        <fullName evidence="10">Biphenyl 2,3-dioxygenase</fullName>
    </submittedName>
</protein>
<dbReference type="Pfam" id="PF22632">
    <property type="entry name" value="BphC_D1"/>
    <property type="match status" value="1"/>
</dbReference>
<dbReference type="OrthoDB" id="9803142at2"/>
<dbReference type="EMBL" id="RHGB01000015">
    <property type="protein sequence ID" value="RNL60354.1"/>
    <property type="molecule type" value="Genomic_DNA"/>
</dbReference>
<dbReference type="CDD" id="cd07237">
    <property type="entry name" value="BphC1-RGP6_C_like"/>
    <property type="match status" value="1"/>
</dbReference>
<sequence>MDVRSLAYVVIESTEPQQWLDYGCNILGLMVAPTMPDDGNVYLKIDTRPYRFAIIKSEHNRLAFCGWELADEAGFSAAKADLQAAGVAFEEVSAAEAAARRVRGLIRLQDPSGNGLELFWGGELDYAKFISPKGISGFETGVNGDMGLGHAVLPAAKLSATHDFYKDLLGFGDSDYMHFKFSPDPDDPGQGLHFMHVNNPRHHSLALYEDPANPVGCVHLMLEVTDVDEVGYCLDRVEEAGVPIVSTLGRHTNDNMLSFYMATPTGFAMEFGTDGLQMDWEGFTPTVTSLPSLWGHKFNMPDA</sequence>
<gene>
    <name evidence="10" type="ORF">C0068_09810</name>
    <name evidence="11" type="ORF">D0911_13830</name>
</gene>
<evidence type="ECO:0000313" key="11">
    <source>
        <dbReference type="EMBL" id="RNL60354.1"/>
    </source>
</evidence>
<comment type="cofactor">
    <cofactor evidence="1 8">
        <name>Fe(2+)</name>
        <dbReference type="ChEBI" id="CHEBI:29033"/>
    </cofactor>
</comment>
<dbReference type="InterPro" id="IPR037523">
    <property type="entry name" value="VOC_core"/>
</dbReference>
<dbReference type="Pfam" id="PF00903">
    <property type="entry name" value="Glyoxalase"/>
    <property type="match status" value="1"/>
</dbReference>
<dbReference type="InterPro" id="IPR029068">
    <property type="entry name" value="Glyas_Bleomycin-R_OHBP_Dase"/>
</dbReference>
<dbReference type="InterPro" id="IPR000486">
    <property type="entry name" value="Xdiol_ring_cleave_dOase_1/2"/>
</dbReference>
<evidence type="ECO:0000313" key="10">
    <source>
        <dbReference type="EMBL" id="POP52907.1"/>
    </source>
</evidence>
<dbReference type="Proteomes" id="UP000274695">
    <property type="component" value="Unassembled WGS sequence"/>
</dbReference>
<comment type="similarity">
    <text evidence="2 8">Belongs to the extradiol ring-cleavage dioxygenase family.</text>
</comment>
<dbReference type="GO" id="GO:0051213">
    <property type="term" value="F:dioxygenase activity"/>
    <property type="evidence" value="ECO:0007669"/>
    <property type="project" value="UniProtKB-KW"/>
</dbReference>
<accession>A0A2S4HG09</accession>
<dbReference type="AlphaFoldDB" id="A0A2S4HG09"/>
<evidence type="ECO:0000256" key="4">
    <source>
        <dbReference type="ARBA" id="ARBA00022797"/>
    </source>
</evidence>
<dbReference type="RefSeq" id="WP_103684324.1">
    <property type="nucleotide sequence ID" value="NZ_PQGG01000021.1"/>
</dbReference>
<dbReference type="PROSITE" id="PS00082">
    <property type="entry name" value="EXTRADIOL_DIOXYGENAS"/>
    <property type="match status" value="1"/>
</dbReference>
<evidence type="ECO:0000256" key="3">
    <source>
        <dbReference type="ARBA" id="ARBA00022723"/>
    </source>
</evidence>
<dbReference type="CDD" id="cd07252">
    <property type="entry name" value="BphC1-RGP6_N_like"/>
    <property type="match status" value="1"/>
</dbReference>
<dbReference type="Gene3D" id="3.10.180.10">
    <property type="entry name" value="2,3-Dihydroxybiphenyl 1,2-Dioxygenase, domain 1"/>
    <property type="match status" value="2"/>
</dbReference>
<dbReference type="InterPro" id="IPR050383">
    <property type="entry name" value="GlyoxalaseI/FosfomycinResist"/>
</dbReference>
<evidence type="ECO:0000256" key="8">
    <source>
        <dbReference type="RuleBase" id="RU000683"/>
    </source>
</evidence>
<keyword evidence="3" id="KW-0479">Metal-binding</keyword>
<dbReference type="InterPro" id="IPR004360">
    <property type="entry name" value="Glyas_Fos-R_dOase_dom"/>
</dbReference>
<dbReference type="PROSITE" id="PS51819">
    <property type="entry name" value="VOC"/>
    <property type="match status" value="2"/>
</dbReference>
<comment type="caution">
    <text evidence="10">The sequence shown here is derived from an EMBL/GenBank/DDBJ whole genome shotgun (WGS) entry which is preliminary data.</text>
</comment>
<evidence type="ECO:0000256" key="7">
    <source>
        <dbReference type="ARBA" id="ARBA00023004"/>
    </source>
</evidence>
<evidence type="ECO:0000256" key="2">
    <source>
        <dbReference type="ARBA" id="ARBA00008784"/>
    </source>
</evidence>
<dbReference type="Proteomes" id="UP000237222">
    <property type="component" value="Unassembled WGS sequence"/>
</dbReference>
<name>A0A2S4HG09_9GAMM</name>
<keyword evidence="7 8" id="KW-0408">Iron</keyword>
<evidence type="ECO:0000259" key="9">
    <source>
        <dbReference type="PROSITE" id="PS51819"/>
    </source>
</evidence>
<keyword evidence="4 8" id="KW-0058">Aromatic hydrocarbons catabolism</keyword>
<dbReference type="GO" id="GO:0008198">
    <property type="term" value="F:ferrous iron binding"/>
    <property type="evidence" value="ECO:0007669"/>
    <property type="project" value="InterPro"/>
</dbReference>
<evidence type="ECO:0000256" key="5">
    <source>
        <dbReference type="ARBA" id="ARBA00022964"/>
    </source>
</evidence>
<dbReference type="EMBL" id="PQGG01000021">
    <property type="protein sequence ID" value="POP52907.1"/>
    <property type="molecule type" value="Genomic_DNA"/>
</dbReference>
<reference evidence="11 13" key="2">
    <citation type="submission" date="2018-10" db="EMBL/GenBank/DDBJ databases">
        <title>Draft genome sequence of Zhongshania sp. DSW25-10.</title>
        <authorList>
            <person name="Oh J."/>
        </authorList>
    </citation>
    <scope>NUCLEOTIDE SEQUENCE [LARGE SCALE GENOMIC DNA]</scope>
    <source>
        <strain evidence="11 13">DSW25-10</strain>
    </source>
</reference>
<dbReference type="SUPFAM" id="SSF54593">
    <property type="entry name" value="Glyoxalase/Bleomycin resistance protein/Dihydroxybiphenyl dioxygenase"/>
    <property type="match status" value="2"/>
</dbReference>
<evidence type="ECO:0000256" key="6">
    <source>
        <dbReference type="ARBA" id="ARBA00023002"/>
    </source>
</evidence>
<feature type="domain" description="VOC" evidence="9">
    <location>
        <begin position="5"/>
        <end position="121"/>
    </location>
</feature>
<dbReference type="PANTHER" id="PTHR21366:SF14">
    <property type="entry name" value="GLYOXALASE DOMAIN-CONTAINING PROTEIN 5"/>
    <property type="match status" value="1"/>
</dbReference>
<evidence type="ECO:0000256" key="1">
    <source>
        <dbReference type="ARBA" id="ARBA00001954"/>
    </source>
</evidence>
<evidence type="ECO:0000313" key="13">
    <source>
        <dbReference type="Proteomes" id="UP000274695"/>
    </source>
</evidence>
<evidence type="ECO:0000313" key="12">
    <source>
        <dbReference type="Proteomes" id="UP000237222"/>
    </source>
</evidence>
<reference evidence="10" key="1">
    <citation type="submission" date="2018-01" db="EMBL/GenBank/DDBJ databases">
        <authorList>
            <person name="Yu X.-D."/>
        </authorList>
    </citation>
    <scope>NUCLEOTIDE SEQUENCE</scope>
    <source>
        <strain evidence="10">ZX-21</strain>
    </source>
</reference>
<dbReference type="PANTHER" id="PTHR21366">
    <property type="entry name" value="GLYOXALASE FAMILY PROTEIN"/>
    <property type="match status" value="1"/>
</dbReference>
<proteinExistence type="inferred from homology"/>
<keyword evidence="6 8" id="KW-0560">Oxidoreductase</keyword>
<keyword evidence="13" id="KW-1185">Reference proteome</keyword>
<feature type="domain" description="VOC" evidence="9">
    <location>
        <begin position="147"/>
        <end position="274"/>
    </location>
</feature>
<keyword evidence="5 8" id="KW-0223">Dioxygenase</keyword>
<organism evidence="10 12">
    <name type="scientific">Zhongshania marina</name>
    <dbReference type="NCBI Taxonomy" id="2304603"/>
    <lineage>
        <taxon>Bacteria</taxon>
        <taxon>Pseudomonadati</taxon>
        <taxon>Pseudomonadota</taxon>
        <taxon>Gammaproteobacteria</taxon>
        <taxon>Cellvibrionales</taxon>
        <taxon>Spongiibacteraceae</taxon>
        <taxon>Zhongshania</taxon>
    </lineage>
</organism>